<keyword evidence="5" id="KW-0210">Decarboxylase</keyword>
<dbReference type="UniPathway" id="UPA00070">
    <property type="reaction ID" value="UER00120"/>
</dbReference>
<proteinExistence type="predicted"/>
<dbReference type="Gene3D" id="3.20.20.70">
    <property type="entry name" value="Aldolase class I"/>
    <property type="match status" value="1"/>
</dbReference>
<evidence type="ECO:0000259" key="10">
    <source>
        <dbReference type="Pfam" id="PF00215"/>
    </source>
</evidence>
<sequence length="76" mass="8511">ASPYEASELRKKFGGDFLLVIPGIRLKGYKKNEQKRVLGPKEAIERGADFLVVGRPILTSDNPVKTTKRILKEIES</sequence>
<dbReference type="GO" id="GO:0004590">
    <property type="term" value="F:orotidine-5'-phosphate decarboxylase activity"/>
    <property type="evidence" value="ECO:0007669"/>
    <property type="project" value="UniProtKB-EC"/>
</dbReference>
<feature type="non-terminal residue" evidence="11">
    <location>
        <position position="1"/>
    </location>
</feature>
<evidence type="ECO:0000256" key="3">
    <source>
        <dbReference type="ARBA" id="ARBA00012321"/>
    </source>
</evidence>
<dbReference type="AlphaFoldDB" id="A0A523RVW4"/>
<dbReference type="Pfam" id="PF00215">
    <property type="entry name" value="OMPdecase"/>
    <property type="match status" value="1"/>
</dbReference>
<dbReference type="GO" id="GO:0044205">
    <property type="term" value="P:'de novo' UMP biosynthetic process"/>
    <property type="evidence" value="ECO:0007669"/>
    <property type="project" value="UniProtKB-UniPathway"/>
</dbReference>
<dbReference type="EMBL" id="SOKJ01000255">
    <property type="protein sequence ID" value="TET09905.1"/>
    <property type="molecule type" value="Genomic_DNA"/>
</dbReference>
<evidence type="ECO:0000256" key="9">
    <source>
        <dbReference type="PIRSR" id="PIRSR614732-2"/>
    </source>
</evidence>
<accession>A0A523RVW4</accession>
<evidence type="ECO:0000256" key="2">
    <source>
        <dbReference type="ARBA" id="ARBA00004861"/>
    </source>
</evidence>
<evidence type="ECO:0000256" key="6">
    <source>
        <dbReference type="ARBA" id="ARBA00022975"/>
    </source>
</evidence>
<protein>
    <recommendedName>
        <fullName evidence="4">Orotidine 5'-phosphate decarboxylase</fullName>
        <ecNumber evidence="3">4.1.1.23</ecNumber>
    </recommendedName>
    <alternativeName>
        <fullName evidence="8">OMP decarboxylase</fullName>
    </alternativeName>
</protein>
<evidence type="ECO:0000256" key="4">
    <source>
        <dbReference type="ARBA" id="ARBA00021923"/>
    </source>
</evidence>
<feature type="binding site" evidence="9">
    <location>
        <position position="55"/>
    </location>
    <ligand>
        <name>substrate</name>
    </ligand>
</feature>
<keyword evidence="6" id="KW-0665">Pyrimidine biosynthesis</keyword>
<dbReference type="InterPro" id="IPR011060">
    <property type="entry name" value="RibuloseP-bd_barrel"/>
</dbReference>
<feature type="domain" description="Orotidine 5'-phosphate decarboxylase" evidence="10">
    <location>
        <begin position="5"/>
        <end position="70"/>
    </location>
</feature>
<name>A0A523RVW4_UNCAE</name>
<evidence type="ECO:0000313" key="11">
    <source>
        <dbReference type="EMBL" id="TET09905.1"/>
    </source>
</evidence>
<evidence type="ECO:0000256" key="7">
    <source>
        <dbReference type="ARBA" id="ARBA00023239"/>
    </source>
</evidence>
<dbReference type="Proteomes" id="UP000316360">
    <property type="component" value="Unassembled WGS sequence"/>
</dbReference>
<reference evidence="11 12" key="1">
    <citation type="submission" date="2019-03" db="EMBL/GenBank/DDBJ databases">
        <title>Metabolic potential of uncultured bacteria and archaea associated with petroleum seepage in deep-sea sediments.</title>
        <authorList>
            <person name="Dong X."/>
            <person name="Hubert C."/>
        </authorList>
    </citation>
    <scope>NUCLEOTIDE SEQUENCE [LARGE SCALE GENOMIC DNA]</scope>
    <source>
        <strain evidence="11">E44_bin7</strain>
    </source>
</reference>
<feature type="binding site" evidence="9">
    <location>
        <position position="25"/>
    </location>
    <ligand>
        <name>substrate</name>
    </ligand>
</feature>
<dbReference type="PANTHER" id="PTHR32119">
    <property type="entry name" value="OROTIDINE 5'-PHOSPHATE DECARBOXYLASE"/>
    <property type="match status" value="1"/>
</dbReference>
<feature type="binding site" evidence="9">
    <location>
        <position position="54"/>
    </location>
    <ligand>
        <name>substrate</name>
    </ligand>
</feature>
<evidence type="ECO:0000256" key="8">
    <source>
        <dbReference type="ARBA" id="ARBA00033428"/>
    </source>
</evidence>
<keyword evidence="7" id="KW-0456">Lyase</keyword>
<evidence type="ECO:0000256" key="5">
    <source>
        <dbReference type="ARBA" id="ARBA00022793"/>
    </source>
</evidence>
<feature type="binding site" evidence="9">
    <location>
        <position position="34"/>
    </location>
    <ligand>
        <name>substrate</name>
    </ligand>
</feature>
<dbReference type="InterPro" id="IPR001754">
    <property type="entry name" value="OMPdeCOase_dom"/>
</dbReference>
<dbReference type="InterPro" id="IPR013785">
    <property type="entry name" value="Aldolase_TIM"/>
</dbReference>
<dbReference type="EC" id="4.1.1.23" evidence="3"/>
<evidence type="ECO:0000256" key="1">
    <source>
        <dbReference type="ARBA" id="ARBA00002356"/>
    </source>
</evidence>
<comment type="pathway">
    <text evidence="2">Pyrimidine metabolism; UMP biosynthesis via de novo pathway; UMP from orotate: step 2/2.</text>
</comment>
<evidence type="ECO:0000313" key="12">
    <source>
        <dbReference type="Proteomes" id="UP000316360"/>
    </source>
</evidence>
<dbReference type="PANTHER" id="PTHR32119:SF2">
    <property type="entry name" value="OROTIDINE 5'-PHOSPHATE DECARBOXYLASE"/>
    <property type="match status" value="1"/>
</dbReference>
<dbReference type="GO" id="GO:0006207">
    <property type="term" value="P:'de novo' pyrimidine nucleobase biosynthetic process"/>
    <property type="evidence" value="ECO:0007669"/>
    <property type="project" value="InterPro"/>
</dbReference>
<organism evidence="11 12">
    <name type="scientific">Aerophobetes bacterium</name>
    <dbReference type="NCBI Taxonomy" id="2030807"/>
    <lineage>
        <taxon>Bacteria</taxon>
        <taxon>Candidatus Aerophobota</taxon>
    </lineage>
</organism>
<gene>
    <name evidence="11" type="ORF">E3J84_04615</name>
</gene>
<dbReference type="GO" id="GO:0005829">
    <property type="term" value="C:cytosol"/>
    <property type="evidence" value="ECO:0007669"/>
    <property type="project" value="TreeGrafter"/>
</dbReference>
<comment type="function">
    <text evidence="1">Catalyzes the decarboxylation of orotidine 5'-monophosphate (OMP) to uridine 5'-monophosphate (UMP).</text>
</comment>
<dbReference type="InterPro" id="IPR014732">
    <property type="entry name" value="OMPdecase"/>
</dbReference>
<comment type="caution">
    <text evidence="11">The sequence shown here is derived from an EMBL/GenBank/DDBJ whole genome shotgun (WGS) entry which is preliminary data.</text>
</comment>
<dbReference type="SUPFAM" id="SSF51366">
    <property type="entry name" value="Ribulose-phoshate binding barrel"/>
    <property type="match status" value="1"/>
</dbReference>